<evidence type="ECO:0000313" key="2">
    <source>
        <dbReference type="EMBL" id="GFT46061.1"/>
    </source>
</evidence>
<evidence type="ECO:0000313" key="3">
    <source>
        <dbReference type="Proteomes" id="UP000887013"/>
    </source>
</evidence>
<gene>
    <name evidence="2" type="ORF">NPIL_681911</name>
</gene>
<dbReference type="Proteomes" id="UP000887013">
    <property type="component" value="Unassembled WGS sequence"/>
</dbReference>
<dbReference type="AlphaFoldDB" id="A0A8X6P2K6"/>
<proteinExistence type="predicted"/>
<organism evidence="2 3">
    <name type="scientific">Nephila pilipes</name>
    <name type="common">Giant wood spider</name>
    <name type="synonym">Nephila maculata</name>
    <dbReference type="NCBI Taxonomy" id="299642"/>
    <lineage>
        <taxon>Eukaryota</taxon>
        <taxon>Metazoa</taxon>
        <taxon>Ecdysozoa</taxon>
        <taxon>Arthropoda</taxon>
        <taxon>Chelicerata</taxon>
        <taxon>Arachnida</taxon>
        <taxon>Araneae</taxon>
        <taxon>Araneomorphae</taxon>
        <taxon>Entelegynae</taxon>
        <taxon>Araneoidea</taxon>
        <taxon>Nephilidae</taxon>
        <taxon>Nephila</taxon>
    </lineage>
</organism>
<dbReference type="EMBL" id="BMAW01015900">
    <property type="protein sequence ID" value="GFT46061.1"/>
    <property type="molecule type" value="Genomic_DNA"/>
</dbReference>
<sequence length="107" mass="12598">MLLVYLIRKGVKEFDLISVSRRPCQPIRDGRTLNIILGTNSVSGDCEKRTRAKIEFLLIKREDHEGPPRPKKKRKERGKKETDSKRWSNPFHQRMVIHSNFASRTLR</sequence>
<feature type="region of interest" description="Disordered" evidence="1">
    <location>
        <begin position="60"/>
        <end position="107"/>
    </location>
</feature>
<protein>
    <submittedName>
        <fullName evidence="2">Uncharacterized protein</fullName>
    </submittedName>
</protein>
<name>A0A8X6P2K6_NEPPI</name>
<keyword evidence="3" id="KW-1185">Reference proteome</keyword>
<reference evidence="2" key="1">
    <citation type="submission" date="2020-08" db="EMBL/GenBank/DDBJ databases">
        <title>Multicomponent nature underlies the extraordinary mechanical properties of spider dragline silk.</title>
        <authorList>
            <person name="Kono N."/>
            <person name="Nakamura H."/>
            <person name="Mori M."/>
            <person name="Yoshida Y."/>
            <person name="Ohtoshi R."/>
            <person name="Malay A.D."/>
            <person name="Moran D.A.P."/>
            <person name="Tomita M."/>
            <person name="Numata K."/>
            <person name="Arakawa K."/>
        </authorList>
    </citation>
    <scope>NUCLEOTIDE SEQUENCE</scope>
</reference>
<evidence type="ECO:0000256" key="1">
    <source>
        <dbReference type="SAM" id="MobiDB-lite"/>
    </source>
</evidence>
<accession>A0A8X6P2K6</accession>
<comment type="caution">
    <text evidence="2">The sequence shown here is derived from an EMBL/GenBank/DDBJ whole genome shotgun (WGS) entry which is preliminary data.</text>
</comment>